<evidence type="ECO:0000256" key="3">
    <source>
        <dbReference type="ARBA" id="ARBA00023125"/>
    </source>
</evidence>
<dbReference type="AlphaFoldDB" id="A0A218VV30"/>
<feature type="compositionally biased region" description="Low complexity" evidence="6">
    <location>
        <begin position="51"/>
        <end position="64"/>
    </location>
</feature>
<evidence type="ECO:0000313" key="10">
    <source>
        <dbReference type="Proteomes" id="UP000197138"/>
    </source>
</evidence>
<evidence type="ECO:0000256" key="6">
    <source>
        <dbReference type="SAM" id="MobiDB-lite"/>
    </source>
</evidence>
<sequence length="279" mass="29008">MAGLDLGTAARFLHNPLHRPDLHLPRQSEPDDEDNRFSSDGTGHHQGLDLGPAGAANGAQPGHGDLVARRPRGRPPGSKNKPKPPVIITRESANSLRAHILEVGNGCDVFESVATYARRRQRGICVLSGSGIVTNVSLSQPAAAGQTVVTLHGRFEILSLTGSFLPPPAPPGATSLTIFLAGGQGQVVGGNVVGELIAAGPVIVIASSFTNVAYERLPLDEEDQQLQIQPPASQAPGSGGSPFPDPSSGLPFFNLPLNNMAGNNVQLPVDGYSTGRPPF</sequence>
<keyword evidence="5" id="KW-0539">Nucleus</keyword>
<organism evidence="8 10">
    <name type="scientific">Punica granatum</name>
    <name type="common">Pomegranate</name>
    <dbReference type="NCBI Taxonomy" id="22663"/>
    <lineage>
        <taxon>Eukaryota</taxon>
        <taxon>Viridiplantae</taxon>
        <taxon>Streptophyta</taxon>
        <taxon>Embryophyta</taxon>
        <taxon>Tracheophyta</taxon>
        <taxon>Spermatophyta</taxon>
        <taxon>Magnoliopsida</taxon>
        <taxon>eudicotyledons</taxon>
        <taxon>Gunneridae</taxon>
        <taxon>Pentapetalae</taxon>
        <taxon>rosids</taxon>
        <taxon>malvids</taxon>
        <taxon>Myrtales</taxon>
        <taxon>Lythraceae</taxon>
        <taxon>Punica</taxon>
    </lineage>
</organism>
<evidence type="ECO:0000313" key="8">
    <source>
        <dbReference type="EMBL" id="OWM64129.1"/>
    </source>
</evidence>
<reference evidence="8" key="2">
    <citation type="submission" date="2017-06" db="EMBL/GenBank/DDBJ databases">
        <title>The pomegranate genome and the genomics of punicalagin biosynthesis.</title>
        <authorList>
            <person name="Xu C."/>
        </authorList>
    </citation>
    <scope>NUCLEOTIDE SEQUENCE [LARGE SCALE GENOMIC DNA]</scope>
    <source>
        <tissue evidence="8">Fresh leaf</tissue>
    </source>
</reference>
<keyword evidence="3" id="KW-0238">DNA-binding</keyword>
<evidence type="ECO:0000259" key="7">
    <source>
        <dbReference type="PROSITE" id="PS51742"/>
    </source>
</evidence>
<dbReference type="GeneID" id="116193868"/>
<comment type="subcellular location">
    <subcellularLocation>
        <location evidence="1">Nucleus</location>
    </subcellularLocation>
</comment>
<dbReference type="InterPro" id="IPR005175">
    <property type="entry name" value="PPC_dom"/>
</dbReference>
<evidence type="ECO:0000313" key="11">
    <source>
        <dbReference type="Proteomes" id="UP000233551"/>
    </source>
</evidence>
<evidence type="ECO:0000256" key="5">
    <source>
        <dbReference type="ARBA" id="ARBA00023242"/>
    </source>
</evidence>
<dbReference type="Pfam" id="PF03479">
    <property type="entry name" value="PCC"/>
    <property type="match status" value="1"/>
</dbReference>
<dbReference type="EMBL" id="MTKT01005815">
    <property type="protein sequence ID" value="OWM64129.1"/>
    <property type="molecule type" value="Genomic_DNA"/>
</dbReference>
<keyword evidence="2" id="KW-0805">Transcription regulation</keyword>
<dbReference type="Gene3D" id="3.30.1330.80">
    <property type="entry name" value="Hypothetical protein, similar to alpha- acetolactate decarboxylase, domain 2"/>
    <property type="match status" value="1"/>
</dbReference>
<reference evidence="9 11" key="3">
    <citation type="submission" date="2017-11" db="EMBL/GenBank/DDBJ databases">
        <title>De-novo sequencing of pomegranate (Punica granatum L.) genome.</title>
        <authorList>
            <person name="Akparov Z."/>
            <person name="Amiraslanov A."/>
            <person name="Hajiyeva S."/>
            <person name="Abbasov M."/>
            <person name="Kaur K."/>
            <person name="Hamwieh A."/>
            <person name="Solovyev V."/>
            <person name="Salamov A."/>
            <person name="Braich B."/>
            <person name="Kosarev P."/>
            <person name="Mahmoud A."/>
            <person name="Hajiyev E."/>
            <person name="Babayeva S."/>
            <person name="Izzatullayeva V."/>
            <person name="Mammadov A."/>
            <person name="Mammadov A."/>
            <person name="Sharifova S."/>
            <person name="Ojaghi J."/>
            <person name="Eynullazada K."/>
            <person name="Bayramov B."/>
            <person name="Abdulazimova A."/>
            <person name="Shahmuradov I."/>
        </authorList>
    </citation>
    <scope>NUCLEOTIDE SEQUENCE [LARGE SCALE GENOMIC DNA]</scope>
    <source>
        <strain evidence="9">AG2017</strain>
        <strain evidence="11">cv. AG2017</strain>
        <tissue evidence="9">Leaf</tissue>
    </source>
</reference>
<keyword evidence="11" id="KW-1185">Reference proteome</keyword>
<accession>A0A218VV30</accession>
<dbReference type="PANTHER" id="PTHR31100">
    <property type="entry name" value="AT-HOOK MOTIF NUCLEAR-LOCALIZED PROTEIN 15"/>
    <property type="match status" value="1"/>
</dbReference>
<comment type="caution">
    <text evidence="8">The sequence shown here is derived from an EMBL/GenBank/DDBJ whole genome shotgun (WGS) entry which is preliminary data.</text>
</comment>
<feature type="compositionally biased region" description="Basic and acidic residues" evidence="6">
    <location>
        <begin position="18"/>
        <end position="29"/>
    </location>
</feature>
<dbReference type="GO" id="GO:0003680">
    <property type="term" value="F:minor groove of adenine-thymine-rich DNA binding"/>
    <property type="evidence" value="ECO:0007669"/>
    <property type="project" value="InterPro"/>
</dbReference>
<evidence type="ECO:0000313" key="9">
    <source>
        <dbReference type="EMBL" id="PKI57142.1"/>
    </source>
</evidence>
<feature type="domain" description="PPC" evidence="7">
    <location>
        <begin position="93"/>
        <end position="231"/>
    </location>
</feature>
<dbReference type="PANTHER" id="PTHR31100:SF62">
    <property type="entry name" value="AT-HOOK MOTIF NUCLEAR-LOCALIZED PROTEIN 23"/>
    <property type="match status" value="1"/>
</dbReference>
<dbReference type="SUPFAM" id="SSF117856">
    <property type="entry name" value="AF0104/ALDC/Ptd012-like"/>
    <property type="match status" value="1"/>
</dbReference>
<evidence type="ECO:0000256" key="1">
    <source>
        <dbReference type="ARBA" id="ARBA00004123"/>
    </source>
</evidence>
<reference evidence="10" key="1">
    <citation type="journal article" date="2017" name="Plant J.">
        <title>The pomegranate (Punica granatum L.) genome and the genomics of punicalagin biosynthesis.</title>
        <authorList>
            <person name="Qin G."/>
            <person name="Xu C."/>
            <person name="Ming R."/>
            <person name="Tang H."/>
            <person name="Guyot R."/>
            <person name="Kramer E.M."/>
            <person name="Hu Y."/>
            <person name="Yi X."/>
            <person name="Qi Y."/>
            <person name="Xu X."/>
            <person name="Gao Z."/>
            <person name="Pan H."/>
            <person name="Jian J."/>
            <person name="Tian Y."/>
            <person name="Yue Z."/>
            <person name="Xu Y."/>
        </authorList>
    </citation>
    <scope>NUCLEOTIDE SEQUENCE [LARGE SCALE GENOMIC DNA]</scope>
    <source>
        <strain evidence="10">cv. Dabenzi</strain>
    </source>
</reference>
<keyword evidence="4" id="KW-0804">Transcription</keyword>
<dbReference type="OrthoDB" id="1900597at2759"/>
<dbReference type="Proteomes" id="UP000197138">
    <property type="component" value="Unassembled WGS sequence"/>
</dbReference>
<evidence type="ECO:0000256" key="4">
    <source>
        <dbReference type="ARBA" id="ARBA00023163"/>
    </source>
</evidence>
<gene>
    <name evidence="8" type="ORF">CDL15_Pgr018700</name>
    <name evidence="9" type="ORF">CRG98_022432</name>
</gene>
<protein>
    <recommendedName>
        <fullName evidence="7">PPC domain-containing protein</fullName>
    </recommendedName>
</protein>
<dbReference type="STRING" id="22663.A0A218VV30"/>
<dbReference type="Proteomes" id="UP000233551">
    <property type="component" value="Unassembled WGS sequence"/>
</dbReference>
<evidence type="ECO:0000256" key="2">
    <source>
        <dbReference type="ARBA" id="ARBA00023015"/>
    </source>
</evidence>
<dbReference type="GO" id="GO:0003700">
    <property type="term" value="F:DNA-binding transcription factor activity"/>
    <property type="evidence" value="ECO:0007669"/>
    <property type="project" value="TreeGrafter"/>
</dbReference>
<proteinExistence type="predicted"/>
<dbReference type="FunFam" id="3.30.1330.80:FF:000001">
    <property type="entry name" value="AT-hook motif nuclear-localized protein"/>
    <property type="match status" value="1"/>
</dbReference>
<dbReference type="InterPro" id="IPR014476">
    <property type="entry name" value="AHL15-29"/>
</dbReference>
<dbReference type="GO" id="GO:0005634">
    <property type="term" value="C:nucleus"/>
    <property type="evidence" value="ECO:0007669"/>
    <property type="project" value="UniProtKB-SubCell"/>
</dbReference>
<feature type="region of interest" description="Disordered" evidence="6">
    <location>
        <begin position="17"/>
        <end position="86"/>
    </location>
</feature>
<dbReference type="CDD" id="cd11378">
    <property type="entry name" value="DUF296"/>
    <property type="match status" value="1"/>
</dbReference>
<name>A0A218VV30_PUNGR</name>
<dbReference type="EMBL" id="PGOL01001531">
    <property type="protein sequence ID" value="PKI57142.1"/>
    <property type="molecule type" value="Genomic_DNA"/>
</dbReference>
<dbReference type="PROSITE" id="PS51742">
    <property type="entry name" value="PPC"/>
    <property type="match status" value="1"/>
</dbReference>